<dbReference type="PANTHER" id="PTHR34821:SF2">
    <property type="entry name" value="INNER MEMBRANE PROTEIN YDCZ"/>
    <property type="match status" value="1"/>
</dbReference>
<dbReference type="RefSeq" id="WP_021282329.1">
    <property type="nucleotide sequence ID" value="NZ_JAGGLL010000022.1"/>
</dbReference>
<gene>
    <name evidence="2" type="ORF">J2Z44_002893</name>
</gene>
<name>A0ABS4K5K8_9CLOT</name>
<evidence type="ECO:0000313" key="2">
    <source>
        <dbReference type="EMBL" id="MBP2023068.1"/>
    </source>
</evidence>
<feature type="transmembrane region" description="Helical" evidence="1">
    <location>
        <begin position="121"/>
        <end position="139"/>
    </location>
</feature>
<protein>
    <submittedName>
        <fullName evidence="2">Transporter family-2 protein</fullName>
    </submittedName>
</protein>
<accession>A0ABS4K5K8</accession>
<dbReference type="InterPro" id="IPR006750">
    <property type="entry name" value="YdcZ"/>
</dbReference>
<feature type="transmembrane region" description="Helical" evidence="1">
    <location>
        <begin position="94"/>
        <end position="114"/>
    </location>
</feature>
<keyword evidence="1" id="KW-0812">Transmembrane</keyword>
<proteinExistence type="predicted"/>
<dbReference type="EMBL" id="JAGGLL010000022">
    <property type="protein sequence ID" value="MBP2023068.1"/>
    <property type="molecule type" value="Genomic_DNA"/>
</dbReference>
<keyword evidence="1" id="KW-0472">Membrane</keyword>
<feature type="transmembrane region" description="Helical" evidence="1">
    <location>
        <begin position="68"/>
        <end position="88"/>
    </location>
</feature>
<dbReference type="Proteomes" id="UP001519308">
    <property type="component" value="Unassembled WGS sequence"/>
</dbReference>
<evidence type="ECO:0000313" key="3">
    <source>
        <dbReference type="Proteomes" id="UP001519308"/>
    </source>
</evidence>
<organism evidence="2 3">
    <name type="scientific">Clostridium punense</name>
    <dbReference type="NCBI Taxonomy" id="1054297"/>
    <lineage>
        <taxon>Bacteria</taxon>
        <taxon>Bacillati</taxon>
        <taxon>Bacillota</taxon>
        <taxon>Clostridia</taxon>
        <taxon>Eubacteriales</taxon>
        <taxon>Clostridiaceae</taxon>
        <taxon>Clostridium</taxon>
    </lineage>
</organism>
<feature type="transmembrane region" description="Helical" evidence="1">
    <location>
        <begin position="35"/>
        <end position="56"/>
    </location>
</feature>
<evidence type="ECO:0000256" key="1">
    <source>
        <dbReference type="SAM" id="Phobius"/>
    </source>
</evidence>
<dbReference type="Pfam" id="PF04657">
    <property type="entry name" value="DMT_YdcZ"/>
    <property type="match status" value="1"/>
</dbReference>
<keyword evidence="1" id="KW-1133">Transmembrane helix</keyword>
<keyword evidence="3" id="KW-1185">Reference proteome</keyword>
<sequence length="149" mass="15817">MIYMILAFICGGLTIVSIIINANLGQKLGAFQGGLINYIIGLTVTLIIMTLLAIIGKFEMSSFNGIPFYAYLGGLVGVIVVVASNIVIPKISAVYSTVLIFIGQIFTGIFIDYLTLGNISIGKVLGGLIIIGGIMYNSYVDKNSLIVKS</sequence>
<reference evidence="2 3" key="1">
    <citation type="submission" date="2021-03" db="EMBL/GenBank/DDBJ databases">
        <title>Genomic Encyclopedia of Type Strains, Phase IV (KMG-IV): sequencing the most valuable type-strain genomes for metagenomic binning, comparative biology and taxonomic classification.</title>
        <authorList>
            <person name="Goeker M."/>
        </authorList>
    </citation>
    <scope>NUCLEOTIDE SEQUENCE [LARGE SCALE GENOMIC DNA]</scope>
    <source>
        <strain evidence="2 3">DSM 28650</strain>
    </source>
</reference>
<dbReference type="PANTHER" id="PTHR34821">
    <property type="entry name" value="INNER MEMBRANE PROTEIN YDCZ"/>
    <property type="match status" value="1"/>
</dbReference>
<comment type="caution">
    <text evidence="2">The sequence shown here is derived from an EMBL/GenBank/DDBJ whole genome shotgun (WGS) entry which is preliminary data.</text>
</comment>